<dbReference type="SUPFAM" id="SSF63446">
    <property type="entry name" value="Type I dockerin domain"/>
    <property type="match status" value="1"/>
</dbReference>
<dbReference type="InterPro" id="IPR011047">
    <property type="entry name" value="Quinoprotein_ADH-like_sf"/>
</dbReference>
<dbReference type="SMART" id="SM00564">
    <property type="entry name" value="PQQ"/>
    <property type="match status" value="4"/>
</dbReference>
<dbReference type="AlphaFoldDB" id="A0A1F7XAM4"/>
<sequence>MKKQLFIFSTLILFVLSFFLFSKFTRKSLKLPVLNQEVYAQATSTDWPMLGHDLKRSSFSSQQLDPPFGSSSGNAVWVRDFAGGNEKTSELVLNEYQPVVVGDLLYVGTSRNNMYALNTDNGNIVWTYNAPQAGTIMTSPSYDNGVVYFASTNGHVYALNATTGALIWDREISSLGGFRTSPAVYNDSIYLGGEDGIFYAINKLNGSLRWNYDTQDPILNSAAIDTTRGRIYFANEAMYGYALDFSGNVVWQSNKFYGTSTRNFYPVIADGGDAVIFRTSPGPVSRALPGGDTLLARTAGHTVPDFTRIDVWGNMYGVDLNAPYNVTAFNSEQTAVRDWLTNDYPEYQTFYVLDTNNGSERYVSPVLWSGPSGNVGEPPVVAADGTVYVRTRTYYGNFDVGNSFYLFGSPATLNIDTGQTNLIRLPVDNNAHQTGIFMIGDEQSALSLGGNRLDIYNHADSIGSVLTTGLNAGPVTSSRDVAFSITKSQRDTVLPFGQNVFTSVMAMGASGNANQPAVIADGKIFAVSQGMIGMFQPNFSGQTNYIAASKGIQPVTGPITIPSTSVLESYVTQIEDYTVSSIPQDLQSELENQVADLITGEHYQPFIEMMGKMPGRIYFLDPTQEAYVLAISYPYLSTSLQAQVKTYLGSLWSGISDPLNYNYSYSSLVGRRRERYEINNDAGSYAVANGGNFSYTTPASERLYNLWAYAHYTNDWNFIINHWSSIVSAARSIDPAVIESGLPPHTSVNNRAASLIGYVRIVEHLRSAYPGNLVYASEYQWALSAATQALQTRLQWEENHRPTGTPWSQQWIRQDYAGYDVFMSTGWGRGGHIPRYNGLVPAIAKALRDFALSDMELQNDFIDTVVPAQILSWSFAPGLNEIFSNLLPQAREVFLAKALIMQEGADNLRDYLSYSWSKGDIYYIERLVHTIRASSPSGTLSSTPTPTLIPGDANSDETVDGIDYVIWLNHYNTNTGNGSTDGDFNTDGTVDGIDYVIWLNHYGS</sequence>
<dbReference type="PROSITE" id="PS51766">
    <property type="entry name" value="DOCKERIN"/>
    <property type="match status" value="1"/>
</dbReference>
<evidence type="ECO:0000313" key="3">
    <source>
        <dbReference type="Proteomes" id="UP000177053"/>
    </source>
</evidence>
<comment type="caution">
    <text evidence="2">The sequence shown here is derived from an EMBL/GenBank/DDBJ whole genome shotgun (WGS) entry which is preliminary data.</text>
</comment>
<dbReference type="Proteomes" id="UP000177053">
    <property type="component" value="Unassembled WGS sequence"/>
</dbReference>
<dbReference type="Pfam" id="PF13360">
    <property type="entry name" value="PQQ_2"/>
    <property type="match status" value="1"/>
</dbReference>
<accession>A0A1F7XAM4</accession>
<dbReference type="Gene3D" id="1.10.1330.10">
    <property type="entry name" value="Dockerin domain"/>
    <property type="match status" value="1"/>
</dbReference>
<dbReference type="Pfam" id="PF00404">
    <property type="entry name" value="Dockerin_1"/>
    <property type="match status" value="1"/>
</dbReference>
<dbReference type="InterPro" id="IPR002105">
    <property type="entry name" value="Dockerin_1_rpt"/>
</dbReference>
<dbReference type="EMBL" id="MGFS01000003">
    <property type="protein sequence ID" value="OGM12064.1"/>
    <property type="molecule type" value="Genomic_DNA"/>
</dbReference>
<dbReference type="SUPFAM" id="SSF50998">
    <property type="entry name" value="Quinoprotein alcohol dehydrogenase-like"/>
    <property type="match status" value="1"/>
</dbReference>
<protein>
    <recommendedName>
        <fullName evidence="1">Dockerin domain-containing protein</fullName>
    </recommendedName>
</protein>
<dbReference type="GO" id="GO:0004553">
    <property type="term" value="F:hydrolase activity, hydrolyzing O-glycosyl compounds"/>
    <property type="evidence" value="ECO:0007669"/>
    <property type="project" value="InterPro"/>
</dbReference>
<evidence type="ECO:0000259" key="1">
    <source>
        <dbReference type="PROSITE" id="PS51766"/>
    </source>
</evidence>
<dbReference type="CDD" id="cd14256">
    <property type="entry name" value="Dockerin_I"/>
    <property type="match status" value="1"/>
</dbReference>
<dbReference type="InterPro" id="IPR018391">
    <property type="entry name" value="PQQ_b-propeller_rpt"/>
</dbReference>
<proteinExistence type="predicted"/>
<name>A0A1F7XAM4_9BACT</name>
<dbReference type="InterPro" id="IPR036439">
    <property type="entry name" value="Dockerin_dom_sf"/>
</dbReference>
<gene>
    <name evidence="2" type="ORF">A2Z22_03140</name>
</gene>
<reference evidence="2 3" key="1">
    <citation type="journal article" date="2016" name="Nat. Commun.">
        <title>Thousands of microbial genomes shed light on interconnected biogeochemical processes in an aquifer system.</title>
        <authorList>
            <person name="Anantharaman K."/>
            <person name="Brown C.T."/>
            <person name="Hug L.A."/>
            <person name="Sharon I."/>
            <person name="Castelle C.J."/>
            <person name="Probst A.J."/>
            <person name="Thomas B.C."/>
            <person name="Singh A."/>
            <person name="Wilkins M.J."/>
            <person name="Karaoz U."/>
            <person name="Brodie E.L."/>
            <person name="Williams K.H."/>
            <person name="Hubbard S.S."/>
            <person name="Banfield J.F."/>
        </authorList>
    </citation>
    <scope>NUCLEOTIDE SEQUENCE [LARGE SCALE GENOMIC DNA]</scope>
</reference>
<organism evidence="2 3">
    <name type="scientific">Candidatus Woesebacteria bacterium RBG_16_34_12</name>
    <dbReference type="NCBI Taxonomy" id="1802480"/>
    <lineage>
        <taxon>Bacteria</taxon>
        <taxon>Candidatus Woeseibacteriota</taxon>
    </lineage>
</organism>
<dbReference type="GO" id="GO:0000272">
    <property type="term" value="P:polysaccharide catabolic process"/>
    <property type="evidence" value="ECO:0007669"/>
    <property type="project" value="InterPro"/>
</dbReference>
<dbReference type="PANTHER" id="PTHR34512">
    <property type="entry name" value="CELL SURFACE PROTEIN"/>
    <property type="match status" value="1"/>
</dbReference>
<dbReference type="PANTHER" id="PTHR34512:SF30">
    <property type="entry name" value="OUTER MEMBRANE PROTEIN ASSEMBLY FACTOR BAMB"/>
    <property type="match status" value="1"/>
</dbReference>
<dbReference type="InterPro" id="IPR016134">
    <property type="entry name" value="Dockerin_dom"/>
</dbReference>
<dbReference type="Gene3D" id="2.130.10.10">
    <property type="entry name" value="YVTN repeat-like/Quinoprotein amine dehydrogenase"/>
    <property type="match status" value="1"/>
</dbReference>
<dbReference type="InterPro" id="IPR002372">
    <property type="entry name" value="PQQ_rpt_dom"/>
</dbReference>
<feature type="domain" description="Dockerin" evidence="1">
    <location>
        <begin position="946"/>
        <end position="1004"/>
    </location>
</feature>
<evidence type="ECO:0000313" key="2">
    <source>
        <dbReference type="EMBL" id="OGM12064.1"/>
    </source>
</evidence>
<dbReference type="InterPro" id="IPR015943">
    <property type="entry name" value="WD40/YVTN_repeat-like_dom_sf"/>
</dbReference>